<gene>
    <name evidence="2" type="ORF">NDU88_001313</name>
</gene>
<comment type="caution">
    <text evidence="2">The sequence shown here is derived from an EMBL/GenBank/DDBJ whole genome shotgun (WGS) entry which is preliminary data.</text>
</comment>
<feature type="compositionally biased region" description="Polar residues" evidence="1">
    <location>
        <begin position="73"/>
        <end position="82"/>
    </location>
</feature>
<keyword evidence="3" id="KW-1185">Reference proteome</keyword>
<dbReference type="Proteomes" id="UP001066276">
    <property type="component" value="Chromosome 8"/>
</dbReference>
<sequence>MYRPLLILPTGLRKFGTLSNPLKAKVTGSVLNLTQRRTCIAEPSDRITGGGRARFRSSRFRFRLPREGPNGQGRKTQSQAGTTHRAREQQLIGASRTSSNQTVVDIWSEANQRMLKMMTDDSWLEPEIQEEQCVYTCGSFNALWLFTVFSVLFFILIDDQALLTQEVSWREPGSRISVGTGRGDM</sequence>
<evidence type="ECO:0000313" key="3">
    <source>
        <dbReference type="Proteomes" id="UP001066276"/>
    </source>
</evidence>
<organism evidence="2 3">
    <name type="scientific">Pleurodeles waltl</name>
    <name type="common">Iberian ribbed newt</name>
    <dbReference type="NCBI Taxonomy" id="8319"/>
    <lineage>
        <taxon>Eukaryota</taxon>
        <taxon>Metazoa</taxon>
        <taxon>Chordata</taxon>
        <taxon>Craniata</taxon>
        <taxon>Vertebrata</taxon>
        <taxon>Euteleostomi</taxon>
        <taxon>Amphibia</taxon>
        <taxon>Batrachia</taxon>
        <taxon>Caudata</taxon>
        <taxon>Salamandroidea</taxon>
        <taxon>Salamandridae</taxon>
        <taxon>Pleurodelinae</taxon>
        <taxon>Pleurodeles</taxon>
    </lineage>
</organism>
<reference evidence="2" key="1">
    <citation type="journal article" date="2022" name="bioRxiv">
        <title>Sequencing and chromosome-scale assembly of the giantPleurodeles waltlgenome.</title>
        <authorList>
            <person name="Brown T."/>
            <person name="Elewa A."/>
            <person name="Iarovenko S."/>
            <person name="Subramanian E."/>
            <person name="Araus A.J."/>
            <person name="Petzold A."/>
            <person name="Susuki M."/>
            <person name="Suzuki K.-i.T."/>
            <person name="Hayashi T."/>
            <person name="Toyoda A."/>
            <person name="Oliveira C."/>
            <person name="Osipova E."/>
            <person name="Leigh N.D."/>
            <person name="Simon A."/>
            <person name="Yun M.H."/>
        </authorList>
    </citation>
    <scope>NUCLEOTIDE SEQUENCE</scope>
    <source>
        <strain evidence="2">20211129_DDA</strain>
        <tissue evidence="2">Liver</tissue>
    </source>
</reference>
<dbReference type="EMBL" id="JANPWB010000012">
    <property type="protein sequence ID" value="KAJ1113054.1"/>
    <property type="molecule type" value="Genomic_DNA"/>
</dbReference>
<accession>A0AAV7NC83</accession>
<evidence type="ECO:0000313" key="2">
    <source>
        <dbReference type="EMBL" id="KAJ1113054.1"/>
    </source>
</evidence>
<proteinExistence type="predicted"/>
<feature type="region of interest" description="Disordered" evidence="1">
    <location>
        <begin position="63"/>
        <end position="87"/>
    </location>
</feature>
<dbReference type="AlphaFoldDB" id="A0AAV7NC83"/>
<name>A0AAV7NC83_PLEWA</name>
<evidence type="ECO:0000256" key="1">
    <source>
        <dbReference type="SAM" id="MobiDB-lite"/>
    </source>
</evidence>
<protein>
    <submittedName>
        <fullName evidence="2">Uncharacterized protein</fullName>
    </submittedName>
</protein>